<dbReference type="NCBIfam" id="TIGR01383">
    <property type="entry name" value="not_thiJ"/>
    <property type="match status" value="1"/>
</dbReference>
<protein>
    <submittedName>
        <fullName evidence="2">4-methyl-5(B-hydroxyethyl)-thiazole monophosphate biosynthesis</fullName>
    </submittedName>
    <submittedName>
        <fullName evidence="3">DJ-1/PfpI family protein</fullName>
    </submittedName>
</protein>
<evidence type="ECO:0000313" key="3">
    <source>
        <dbReference type="EMBL" id="QOS40807.1"/>
    </source>
</evidence>
<keyword evidence="4" id="KW-1185">Reference proteome</keyword>
<dbReference type="Gene3D" id="3.40.50.880">
    <property type="match status" value="1"/>
</dbReference>
<dbReference type="PANTHER" id="PTHR48094:SF12">
    <property type="entry name" value="PARKINSON DISEASE PROTEIN 7 HOMOLOG"/>
    <property type="match status" value="1"/>
</dbReference>
<dbReference type="Proteomes" id="UP000578697">
    <property type="component" value="Unassembled WGS sequence"/>
</dbReference>
<evidence type="ECO:0000313" key="2">
    <source>
        <dbReference type="EMBL" id="MBB5219308.1"/>
    </source>
</evidence>
<feature type="domain" description="DJ-1/PfpI" evidence="1">
    <location>
        <begin position="2"/>
        <end position="171"/>
    </location>
</feature>
<dbReference type="CDD" id="cd03135">
    <property type="entry name" value="GATase1_DJ-1"/>
    <property type="match status" value="1"/>
</dbReference>
<organism evidence="2 4">
    <name type="scientific">Treponema rectale</name>
    <dbReference type="NCBI Taxonomy" id="744512"/>
    <lineage>
        <taxon>Bacteria</taxon>
        <taxon>Pseudomonadati</taxon>
        <taxon>Spirochaetota</taxon>
        <taxon>Spirochaetia</taxon>
        <taxon>Spirochaetales</taxon>
        <taxon>Treponemataceae</taxon>
        <taxon>Treponema</taxon>
    </lineage>
</organism>
<dbReference type="InterPro" id="IPR002818">
    <property type="entry name" value="DJ-1/PfpI"/>
</dbReference>
<sequence length="189" mass="19675">MNAVVFLADGFEEIEALTPVDYLRRAGVNVTVCATGTSSRTVNGAHGIQVLADMTLDAWIDSCEELPDAVVVPGGMPGAKNISECAAALALIEKTAEAGKLVCAICASPAVVLSKTSVLEGKKWTCYPDMESIAGEKACALHECKAFVHDANLITGRGPGAAEEFAMEIVKTLCGAEVYGKIKAGSVQR</sequence>
<gene>
    <name evidence="3" type="ORF">DYE49_10240</name>
    <name evidence="2" type="ORF">HNP77_001677</name>
</gene>
<name>A0A840SGL9_9SPIR</name>
<reference evidence="3 5" key="1">
    <citation type="submission" date="2018-08" db="EMBL/GenBank/DDBJ databases">
        <title>The first complete genome of Treponema rectale (CHPAT), a commensal spirochete of the bovine rectum.</title>
        <authorList>
            <person name="Staton G.J."/>
            <person name="Clegg S.R."/>
            <person name="Carter S.D."/>
            <person name="Radford A.D."/>
            <person name="Darby A."/>
            <person name="Hall N."/>
            <person name="Birtles R.J."/>
            <person name="Evans N.J."/>
        </authorList>
    </citation>
    <scope>NUCLEOTIDE SEQUENCE [LARGE SCALE GENOMIC DNA]</scope>
    <source>
        <strain evidence="3 5">CHPA</strain>
    </source>
</reference>
<dbReference type="InterPro" id="IPR029062">
    <property type="entry name" value="Class_I_gatase-like"/>
</dbReference>
<dbReference type="InterPro" id="IPR050325">
    <property type="entry name" value="Prot/Nucl_acid_deglycase"/>
</dbReference>
<dbReference type="Proteomes" id="UP000593591">
    <property type="component" value="Chromosome"/>
</dbReference>
<evidence type="ECO:0000313" key="4">
    <source>
        <dbReference type="Proteomes" id="UP000578697"/>
    </source>
</evidence>
<dbReference type="KEGG" id="trc:DYE49_10240"/>
<evidence type="ECO:0000313" key="5">
    <source>
        <dbReference type="Proteomes" id="UP000593591"/>
    </source>
</evidence>
<reference evidence="2 4" key="2">
    <citation type="submission" date="2020-08" db="EMBL/GenBank/DDBJ databases">
        <title>Genomic Encyclopedia of Type Strains, Phase IV (KMG-IV): sequencing the most valuable type-strain genomes for metagenomic binning, comparative biology and taxonomic classification.</title>
        <authorList>
            <person name="Goeker M."/>
        </authorList>
    </citation>
    <scope>NUCLEOTIDE SEQUENCE [LARGE SCALE GENOMIC DNA]</scope>
    <source>
        <strain evidence="2 4">DSM 103679</strain>
    </source>
</reference>
<dbReference type="EMBL" id="CP031517">
    <property type="protein sequence ID" value="QOS40807.1"/>
    <property type="molecule type" value="Genomic_DNA"/>
</dbReference>
<dbReference type="InterPro" id="IPR006287">
    <property type="entry name" value="DJ-1"/>
</dbReference>
<proteinExistence type="predicted"/>
<dbReference type="Pfam" id="PF01965">
    <property type="entry name" value="DJ-1_PfpI"/>
    <property type="match status" value="1"/>
</dbReference>
<accession>A0A840SGL9</accession>
<dbReference type="PANTHER" id="PTHR48094">
    <property type="entry name" value="PROTEIN/NUCLEIC ACID DEGLYCASE DJ-1-RELATED"/>
    <property type="match status" value="1"/>
</dbReference>
<dbReference type="GO" id="GO:0005737">
    <property type="term" value="C:cytoplasm"/>
    <property type="evidence" value="ECO:0007669"/>
    <property type="project" value="TreeGrafter"/>
</dbReference>
<dbReference type="AlphaFoldDB" id="A0A840SGL9"/>
<dbReference type="EMBL" id="JACHFR010000002">
    <property type="protein sequence ID" value="MBB5219308.1"/>
    <property type="molecule type" value="Genomic_DNA"/>
</dbReference>
<dbReference type="SUPFAM" id="SSF52317">
    <property type="entry name" value="Class I glutamine amidotransferase-like"/>
    <property type="match status" value="1"/>
</dbReference>
<evidence type="ECO:0000259" key="1">
    <source>
        <dbReference type="Pfam" id="PF01965"/>
    </source>
</evidence>
<dbReference type="RefSeq" id="WP_184652721.1">
    <property type="nucleotide sequence ID" value="NZ_JACHFR010000002.1"/>
</dbReference>